<sequence length="401" mass="42261">MDRSLHDLRSGRFGEAEAAAREAANIRAEVLGPAAPQTLACRLVVARALYFQQRWAATEQEVRECLALSTATGTGSPVVAQLRTLLASTLCQACRLAEAETEARAAIAARPEGADPGEETPHDVLAMVLGDQGHHAEAAELLETIAAARASRAGAGHPLVLKGRSDRLQCLAYLGRHEEFDVEADALRAAAAELPGVNGVLVSLAVANARAFSLNLRGRFPEAVDVLGPALAKSRQGLRADRFERVLRLGLARALTGQGQAEAAIEEVEAAQTLYDRRPQVGHDLSAIHLARADALLALGRAAEAEQESRRCLTVCEQSIGARHHRTLEARTVLGEALAATGRTAEATACLDAVATDWDTHFGSGHHGTVRARTALQSVGTPGWARHGQVTTGGCAAARDA</sequence>
<comment type="caution">
    <text evidence="1">The sequence shown here is derived from an EMBL/GenBank/DDBJ whole genome shotgun (WGS) entry which is preliminary data.</text>
</comment>
<dbReference type="PANTHER" id="PTHR46082">
    <property type="entry name" value="ATP/GTP-BINDING PROTEIN-RELATED"/>
    <property type="match status" value="1"/>
</dbReference>
<dbReference type="Pfam" id="PF13424">
    <property type="entry name" value="TPR_12"/>
    <property type="match status" value="1"/>
</dbReference>
<dbReference type="Proteomes" id="UP001206483">
    <property type="component" value="Unassembled WGS sequence"/>
</dbReference>
<dbReference type="InterPro" id="IPR053137">
    <property type="entry name" value="NLR-like"/>
</dbReference>
<dbReference type="PANTHER" id="PTHR46082:SF6">
    <property type="entry name" value="AAA+ ATPASE DOMAIN-CONTAINING PROTEIN-RELATED"/>
    <property type="match status" value="1"/>
</dbReference>
<gene>
    <name evidence="1" type="ORF">FHR36_007016</name>
</gene>
<accession>A0ABT1J8R0</accession>
<protein>
    <submittedName>
        <fullName evidence="1">Tetratricopeptide (TPR) repeat protein</fullName>
    </submittedName>
</protein>
<dbReference type="RefSeq" id="WP_253803986.1">
    <property type="nucleotide sequence ID" value="NZ_BAAAUB010000004.1"/>
</dbReference>
<dbReference type="Gene3D" id="1.25.40.10">
    <property type="entry name" value="Tetratricopeptide repeat domain"/>
    <property type="match status" value="2"/>
</dbReference>
<name>A0ABT1J8R0_9ACTN</name>
<dbReference type="InterPro" id="IPR011717">
    <property type="entry name" value="TPR-4"/>
</dbReference>
<dbReference type="SUPFAM" id="SSF48452">
    <property type="entry name" value="TPR-like"/>
    <property type="match status" value="2"/>
</dbReference>
<evidence type="ECO:0000313" key="2">
    <source>
        <dbReference type="Proteomes" id="UP001206483"/>
    </source>
</evidence>
<dbReference type="Pfam" id="PF07721">
    <property type="entry name" value="TPR_4"/>
    <property type="match status" value="1"/>
</dbReference>
<proteinExistence type="predicted"/>
<dbReference type="InterPro" id="IPR011990">
    <property type="entry name" value="TPR-like_helical_dom_sf"/>
</dbReference>
<keyword evidence="2" id="KW-1185">Reference proteome</keyword>
<evidence type="ECO:0000313" key="1">
    <source>
        <dbReference type="EMBL" id="MCP2313817.1"/>
    </source>
</evidence>
<dbReference type="EMBL" id="JAMZDX010000007">
    <property type="protein sequence ID" value="MCP2313817.1"/>
    <property type="molecule type" value="Genomic_DNA"/>
</dbReference>
<reference evidence="1 2" key="1">
    <citation type="submission" date="2022-06" db="EMBL/GenBank/DDBJ databases">
        <title>Sequencing the genomes of 1000 actinobacteria strains.</title>
        <authorList>
            <person name="Klenk H.-P."/>
        </authorList>
    </citation>
    <scope>NUCLEOTIDE SEQUENCE [LARGE SCALE GENOMIC DNA]</scope>
    <source>
        <strain evidence="1 2">DSM 41656</strain>
    </source>
</reference>
<organism evidence="1 2">
    <name type="scientific">Kitasatospora paracochleata</name>
    <dbReference type="NCBI Taxonomy" id="58354"/>
    <lineage>
        <taxon>Bacteria</taxon>
        <taxon>Bacillati</taxon>
        <taxon>Actinomycetota</taxon>
        <taxon>Actinomycetes</taxon>
        <taxon>Kitasatosporales</taxon>
        <taxon>Streptomycetaceae</taxon>
        <taxon>Kitasatospora</taxon>
    </lineage>
</organism>